<dbReference type="PANTHER" id="PTHR30337">
    <property type="entry name" value="COMPONENT OF ATP-DEPENDENT DSDNA EXONUCLEASE"/>
    <property type="match status" value="1"/>
</dbReference>
<accession>A0A9D2WQH3</accession>
<gene>
    <name evidence="3" type="primary">yhaO</name>
    <name evidence="3" type="ORF">SPSYN_02528</name>
</gene>
<dbReference type="GO" id="GO:0016787">
    <property type="term" value="F:hydrolase activity"/>
    <property type="evidence" value="ECO:0007669"/>
    <property type="project" value="UniProtKB-KW"/>
</dbReference>
<feature type="domain" description="Calcineurin-like phosphoesterase" evidence="2">
    <location>
        <begin position="3"/>
        <end position="158"/>
    </location>
</feature>
<dbReference type="InterPro" id="IPR050535">
    <property type="entry name" value="DNA_Repair-Maintenance_Comp"/>
</dbReference>
<evidence type="ECO:0000313" key="3">
    <source>
        <dbReference type="EMBL" id="KAF1084742.1"/>
    </source>
</evidence>
<sequence length="374" mass="41826">MIKLLHLADLHQGWEPKYLPEDKKQLRRRERDRLLEKAVDYALAPGHDIQGLLIVGDLFEKFKPEYALVRETMRQLGRLTTRGLLVVTVPGNHDEITYRESVYRTQGDSWPGLLVTNPLPEHCLSWPLQGTTVHIYSLAYTGGLTKVDALTAFPRFPEPGFHIGAFHGSLDWEGLGDRSLPLTSTSLAGAGYHYLALGHYHQFSSRAVGDGLAVYPGAVEFKSFSDTGTGHFTVVCWDGRQVTLEKPPVSLRKWQKVTLDISLCADYTALKKQCLGYADTEKILQLTLTGTPRFHIPEEQLLEELAESFFHLELSNGIQYFSANFLDAIASEPTIRGLFARHIRAKLATADDARRRTVLEQALLQGLSALDEGS</sequence>
<dbReference type="Proteomes" id="UP000798488">
    <property type="component" value="Unassembled WGS sequence"/>
</dbReference>
<dbReference type="InterPro" id="IPR004843">
    <property type="entry name" value="Calcineurin-like_PHP"/>
</dbReference>
<dbReference type="EMBL" id="LSRS01000005">
    <property type="protein sequence ID" value="KAF1084742.1"/>
    <property type="molecule type" value="Genomic_DNA"/>
</dbReference>
<evidence type="ECO:0000256" key="1">
    <source>
        <dbReference type="ARBA" id="ARBA00022801"/>
    </source>
</evidence>
<dbReference type="InterPro" id="IPR041796">
    <property type="entry name" value="Mre11_N"/>
</dbReference>
<dbReference type="InterPro" id="IPR029052">
    <property type="entry name" value="Metallo-depent_PP-like"/>
</dbReference>
<dbReference type="RefSeq" id="WP_161822785.1">
    <property type="nucleotide sequence ID" value="NZ_LSRS01000005.1"/>
</dbReference>
<dbReference type="OrthoDB" id="9773856at2"/>
<reference evidence="3" key="1">
    <citation type="submission" date="2016-02" db="EMBL/GenBank/DDBJ databases">
        <title>Draft Genome Sequence of Sporotomaculum syntrophicum Strain FB, a Syntrophic Benzoate Degrader.</title>
        <authorList>
            <person name="Nobu M.K."/>
            <person name="Narihiro T."/>
            <person name="Qiu Y.-L."/>
            <person name="Ohashi A."/>
            <person name="Liu W.-T."/>
            <person name="Yuji S."/>
        </authorList>
    </citation>
    <scope>NUCLEOTIDE SEQUENCE</scope>
    <source>
        <strain evidence="3">FB</strain>
    </source>
</reference>
<dbReference type="CDD" id="cd00840">
    <property type="entry name" value="MPP_Mre11_N"/>
    <property type="match status" value="1"/>
</dbReference>
<proteinExistence type="predicted"/>
<dbReference type="PANTHER" id="PTHR30337:SF7">
    <property type="entry name" value="PHOSPHOESTERASE"/>
    <property type="match status" value="1"/>
</dbReference>
<dbReference type="Gene3D" id="3.60.21.10">
    <property type="match status" value="1"/>
</dbReference>
<evidence type="ECO:0000313" key="4">
    <source>
        <dbReference type="Proteomes" id="UP000798488"/>
    </source>
</evidence>
<dbReference type="SUPFAM" id="SSF56300">
    <property type="entry name" value="Metallo-dependent phosphatases"/>
    <property type="match status" value="1"/>
</dbReference>
<keyword evidence="1" id="KW-0378">Hydrolase</keyword>
<comment type="caution">
    <text evidence="3">The sequence shown here is derived from an EMBL/GenBank/DDBJ whole genome shotgun (WGS) entry which is preliminary data.</text>
</comment>
<dbReference type="AlphaFoldDB" id="A0A9D2WQH3"/>
<protein>
    <submittedName>
        <fullName evidence="3">Metallophosphoesterase YhaO</fullName>
    </submittedName>
</protein>
<organism evidence="3 4">
    <name type="scientific">Sporotomaculum syntrophicum</name>
    <dbReference type="NCBI Taxonomy" id="182264"/>
    <lineage>
        <taxon>Bacteria</taxon>
        <taxon>Bacillati</taxon>
        <taxon>Bacillota</taxon>
        <taxon>Clostridia</taxon>
        <taxon>Eubacteriales</taxon>
        <taxon>Desulfallaceae</taxon>
        <taxon>Sporotomaculum</taxon>
    </lineage>
</organism>
<keyword evidence="4" id="KW-1185">Reference proteome</keyword>
<dbReference type="Pfam" id="PF00149">
    <property type="entry name" value="Metallophos"/>
    <property type="match status" value="1"/>
</dbReference>
<evidence type="ECO:0000259" key="2">
    <source>
        <dbReference type="Pfam" id="PF00149"/>
    </source>
</evidence>
<name>A0A9D2WQH3_9FIRM</name>